<gene>
    <name evidence="1" type="ORF">QU24_24360</name>
</gene>
<sequence>MLWMEQGLYLRVEELTGGPRPLPLLSGFSLTTAYRALGCFNPSETSDAYFILSNDRDEVWFICNRHLRTVCVRRDSTAFRLPLSSQSERFVTGELPVLPLRLSD</sequence>
<evidence type="ECO:0000313" key="2">
    <source>
        <dbReference type="Proteomes" id="UP000030853"/>
    </source>
</evidence>
<evidence type="ECO:0000313" key="1">
    <source>
        <dbReference type="EMBL" id="KHJ65478.1"/>
    </source>
</evidence>
<protein>
    <submittedName>
        <fullName evidence="1">Uncharacterized protein</fullName>
    </submittedName>
</protein>
<dbReference type="AlphaFoldDB" id="A0A0B1QXF2"/>
<comment type="caution">
    <text evidence="1">The sequence shown here is derived from an EMBL/GenBank/DDBJ whole genome shotgun (WGS) entry which is preliminary data.</text>
</comment>
<proteinExistence type="predicted"/>
<accession>A0A0B1QXF2</accession>
<organism evidence="1 2">
    <name type="scientific">Pantoea rodasii</name>
    <dbReference type="NCBI Taxonomy" id="1076549"/>
    <lineage>
        <taxon>Bacteria</taxon>
        <taxon>Pseudomonadati</taxon>
        <taxon>Pseudomonadota</taxon>
        <taxon>Gammaproteobacteria</taxon>
        <taxon>Enterobacterales</taxon>
        <taxon>Erwiniaceae</taxon>
        <taxon>Pantoea</taxon>
    </lineage>
</organism>
<dbReference type="RefSeq" id="WP_039336526.1">
    <property type="nucleotide sequence ID" value="NZ_JTJJ01000124.1"/>
</dbReference>
<dbReference type="Proteomes" id="UP000030853">
    <property type="component" value="Unassembled WGS sequence"/>
</dbReference>
<reference evidence="1 2" key="1">
    <citation type="submission" date="2014-11" db="EMBL/GenBank/DDBJ databases">
        <title>Genome sequencing of Pantoea rodasii ND03.</title>
        <authorList>
            <person name="Muhamad Yunos N.Y."/>
            <person name="Chan K.-G."/>
        </authorList>
    </citation>
    <scope>NUCLEOTIDE SEQUENCE [LARGE SCALE GENOMIC DNA]</scope>
    <source>
        <strain evidence="1 2">ND03</strain>
    </source>
</reference>
<name>A0A0B1QXF2_9GAMM</name>
<dbReference type="EMBL" id="JTJJ01000124">
    <property type="protein sequence ID" value="KHJ65478.1"/>
    <property type="molecule type" value="Genomic_DNA"/>
</dbReference>